<dbReference type="Gene3D" id="1.10.640.10">
    <property type="entry name" value="Haem peroxidase domain superfamily, animal type"/>
    <property type="match status" value="1"/>
</dbReference>
<evidence type="ECO:0000256" key="7">
    <source>
        <dbReference type="SAM" id="MobiDB-lite"/>
    </source>
</evidence>
<dbReference type="PANTHER" id="PTHR11903">
    <property type="entry name" value="PROSTAGLANDIN G/H SYNTHASE"/>
    <property type="match status" value="1"/>
</dbReference>
<name>A0A8J6C9V8_DIALT</name>
<dbReference type="EMBL" id="JAGTXO010000037">
    <property type="protein sequence ID" value="KAG8459818.1"/>
    <property type="molecule type" value="Genomic_DNA"/>
</dbReference>
<dbReference type="PRINTS" id="PR00457">
    <property type="entry name" value="ANPEROXIDASE"/>
</dbReference>
<dbReference type="GO" id="GO:0046872">
    <property type="term" value="F:metal ion binding"/>
    <property type="evidence" value="ECO:0007669"/>
    <property type="project" value="UniProtKB-KW"/>
</dbReference>
<feature type="binding site" description="axial binding residue" evidence="6">
    <location>
        <position position="408"/>
    </location>
    <ligand>
        <name>heme b</name>
        <dbReference type="ChEBI" id="CHEBI:60344"/>
    </ligand>
    <ligandPart>
        <name>Fe</name>
        <dbReference type="ChEBI" id="CHEBI:18248"/>
    </ligandPart>
</feature>
<dbReference type="InterPro" id="IPR037120">
    <property type="entry name" value="Haem_peroxidase_sf_animal"/>
</dbReference>
<keyword evidence="3" id="KW-0223">Dioxygenase</keyword>
<dbReference type="PROSITE" id="PS50292">
    <property type="entry name" value="PEROXIDASE_3"/>
    <property type="match status" value="1"/>
</dbReference>
<sequence length="716" mass="78712">MGLDGDVPFDWDGVGAFDRVWIRVLLWTDAHLPWHTWPWPLAIVALILRRTQLSRYNLQAAGGRNRPELGTFEQTQIFGLVAPRWRTPSGAHASEAGAQHIPFGRNTTHVPTPAVHAHSPPPQHVAQALLGRSVDAPTAGAAFNMLAAAWVQLNVHDWMDHALEQGPPRGALDHGDAFGCPLASFRFPETASGQLLEPDTQREASGYRYHLNTRTAWWDGSAIYGTTPAQVSRTRTYRSGEVIELDTTTHILPTGAAPSERAACRAGGGDSGGSHIFTAGDQLNSFLGVVLLQSLFLKEHNRVARAIASAHPTWSDETVFQRARLTVAAIQAKIHTIDWTRVLLATRTLDVGMFANWYGLLGKTIKERLGLHTGVRVLSGIVGLPQGPEDHGSAYTFTECFVAVYRLHPLIRDEVDFVRCAEVEEAQRRGAAWPEQPRKVDMRDTFHEHAVGLARAGERDFAADWWVSFGGTSSGALTLHNYPALFRDGAFARTDMDGVPIRGAPFDMAALEIYRDRTRGVPRYNAFRRALFMQPIRAFEDLTDDARSLESLRAVYAGGVEHLDLLPGLLAEWGGGKMTIPGFLISETAFFIFIVMATRRLEADPLFTRHYNAETYSAEGFKRIQEVEGLKDLLGAHYPRVAACCKASSAFRLWSEPDPSPGCCGRLLQGTWELLECLLFPLKVVVACCACCVPPTRARSDERTSPAGSATGVGRA</sequence>
<dbReference type="GO" id="GO:0020037">
    <property type="term" value="F:heme binding"/>
    <property type="evidence" value="ECO:0007669"/>
    <property type="project" value="InterPro"/>
</dbReference>
<comment type="caution">
    <text evidence="8">The sequence shown here is derived from an EMBL/GenBank/DDBJ whole genome shotgun (WGS) entry which is preliminary data.</text>
</comment>
<gene>
    <name evidence="8" type="ORF">KFE25_014381</name>
</gene>
<dbReference type="InterPro" id="IPR010255">
    <property type="entry name" value="Haem_peroxidase_sf"/>
</dbReference>
<dbReference type="AlphaFoldDB" id="A0A8J6C9V8"/>
<dbReference type="GO" id="GO:0016702">
    <property type="term" value="F:oxidoreductase activity, acting on single donors with incorporation of molecular oxygen, incorporation of two atoms of oxygen"/>
    <property type="evidence" value="ECO:0007669"/>
    <property type="project" value="TreeGrafter"/>
</dbReference>
<reference evidence="8" key="1">
    <citation type="submission" date="2021-05" db="EMBL/GenBank/DDBJ databases">
        <title>The genome of the haptophyte Pavlova lutheri (Diacronema luteri, Pavlovales) - a model for lipid biosynthesis in eukaryotic algae.</title>
        <authorList>
            <person name="Hulatt C.J."/>
            <person name="Posewitz M.C."/>
        </authorList>
    </citation>
    <scope>NUCLEOTIDE SEQUENCE</scope>
    <source>
        <strain evidence="8">NIVA-4/92</strain>
    </source>
</reference>
<proteinExistence type="predicted"/>
<keyword evidence="6" id="KW-0349">Heme</keyword>
<dbReference type="GO" id="GO:0004601">
    <property type="term" value="F:peroxidase activity"/>
    <property type="evidence" value="ECO:0007669"/>
    <property type="project" value="InterPro"/>
</dbReference>
<dbReference type="InterPro" id="IPR050783">
    <property type="entry name" value="Oxylipin_biosynth_metab"/>
</dbReference>
<dbReference type="OMA" id="AFAPWTK"/>
<evidence type="ECO:0000256" key="6">
    <source>
        <dbReference type="PIRSR" id="PIRSR619791-2"/>
    </source>
</evidence>
<evidence type="ECO:0000256" key="2">
    <source>
        <dbReference type="ARBA" id="ARBA00022821"/>
    </source>
</evidence>
<evidence type="ECO:0008006" key="10">
    <source>
        <dbReference type="Google" id="ProtNLM"/>
    </source>
</evidence>
<keyword evidence="2" id="KW-0611">Plant defense</keyword>
<dbReference type="SUPFAM" id="SSF48113">
    <property type="entry name" value="Heme-dependent peroxidases"/>
    <property type="match status" value="1"/>
</dbReference>
<keyword evidence="4" id="KW-0560">Oxidoreductase</keyword>
<evidence type="ECO:0000256" key="1">
    <source>
        <dbReference type="ARBA" id="ARBA00022723"/>
    </source>
</evidence>
<dbReference type="OrthoDB" id="823504at2759"/>
<evidence type="ECO:0000313" key="8">
    <source>
        <dbReference type="EMBL" id="KAG8459818.1"/>
    </source>
</evidence>
<dbReference type="GO" id="GO:0006952">
    <property type="term" value="P:defense response"/>
    <property type="evidence" value="ECO:0007669"/>
    <property type="project" value="UniProtKB-KW"/>
</dbReference>
<dbReference type="InterPro" id="IPR019791">
    <property type="entry name" value="Haem_peroxidase_animal"/>
</dbReference>
<keyword evidence="5 6" id="KW-0408">Iron</keyword>
<dbReference type="Proteomes" id="UP000751190">
    <property type="component" value="Unassembled WGS sequence"/>
</dbReference>
<dbReference type="GO" id="GO:0006979">
    <property type="term" value="P:response to oxidative stress"/>
    <property type="evidence" value="ECO:0007669"/>
    <property type="project" value="InterPro"/>
</dbReference>
<evidence type="ECO:0000256" key="5">
    <source>
        <dbReference type="ARBA" id="ARBA00023004"/>
    </source>
</evidence>
<dbReference type="GO" id="GO:0006631">
    <property type="term" value="P:fatty acid metabolic process"/>
    <property type="evidence" value="ECO:0007669"/>
    <property type="project" value="UniProtKB-ARBA"/>
</dbReference>
<evidence type="ECO:0000256" key="3">
    <source>
        <dbReference type="ARBA" id="ARBA00022964"/>
    </source>
</evidence>
<feature type="region of interest" description="Disordered" evidence="7">
    <location>
        <begin position="696"/>
        <end position="716"/>
    </location>
</feature>
<protein>
    <recommendedName>
        <fullName evidence="10">Peroxidase</fullName>
    </recommendedName>
</protein>
<accession>A0A8J6C9V8</accession>
<evidence type="ECO:0000313" key="9">
    <source>
        <dbReference type="Proteomes" id="UP000751190"/>
    </source>
</evidence>
<dbReference type="Pfam" id="PF03098">
    <property type="entry name" value="An_peroxidase"/>
    <property type="match status" value="1"/>
</dbReference>
<keyword evidence="9" id="KW-1185">Reference proteome</keyword>
<dbReference type="PANTHER" id="PTHR11903:SF11">
    <property type="entry name" value="ALPHA-DIOXYGENASE 1"/>
    <property type="match status" value="1"/>
</dbReference>
<organism evidence="8 9">
    <name type="scientific">Diacronema lutheri</name>
    <name type="common">Unicellular marine alga</name>
    <name type="synonym">Monochrysis lutheri</name>
    <dbReference type="NCBI Taxonomy" id="2081491"/>
    <lineage>
        <taxon>Eukaryota</taxon>
        <taxon>Haptista</taxon>
        <taxon>Haptophyta</taxon>
        <taxon>Pavlovophyceae</taxon>
        <taxon>Pavlovales</taxon>
        <taxon>Pavlovaceae</taxon>
        <taxon>Diacronema</taxon>
    </lineage>
</organism>
<evidence type="ECO:0000256" key="4">
    <source>
        <dbReference type="ARBA" id="ARBA00023002"/>
    </source>
</evidence>
<keyword evidence="1 6" id="KW-0479">Metal-binding</keyword>